<reference evidence="1 2" key="1">
    <citation type="journal article" date="2014" name="Am. J. Bot.">
        <title>Genome assembly and annotation for red clover (Trifolium pratense; Fabaceae).</title>
        <authorList>
            <person name="Istvanek J."/>
            <person name="Jaros M."/>
            <person name="Krenek A."/>
            <person name="Repkova J."/>
        </authorList>
    </citation>
    <scope>NUCLEOTIDE SEQUENCE [LARGE SCALE GENOMIC DNA]</scope>
    <source>
        <strain evidence="2">cv. Tatra</strain>
        <tissue evidence="1">Young leaves</tissue>
    </source>
</reference>
<evidence type="ECO:0000313" key="1">
    <source>
        <dbReference type="EMBL" id="PNX56921.1"/>
    </source>
</evidence>
<sequence>GGVSSAASGIAECRKICTQRDNLILQARDCSFIFVLKWRDSRGVSLRDGRWRSRSVVVEGGVSGSVSPCPSKSYSQFCLLCTLVFSVLGKKE</sequence>
<accession>A0A2K3JSA6</accession>
<dbReference type="EMBL" id="ASHM01121483">
    <property type="protein sequence ID" value="PNX56921.1"/>
    <property type="molecule type" value="Genomic_DNA"/>
</dbReference>
<name>A0A2K3JSA6_TRIPR</name>
<comment type="caution">
    <text evidence="1">The sequence shown here is derived from an EMBL/GenBank/DDBJ whole genome shotgun (WGS) entry which is preliminary data.</text>
</comment>
<evidence type="ECO:0000313" key="2">
    <source>
        <dbReference type="Proteomes" id="UP000236291"/>
    </source>
</evidence>
<gene>
    <name evidence="1" type="ORF">L195_g058442</name>
</gene>
<dbReference type="AlphaFoldDB" id="A0A2K3JSA6"/>
<feature type="non-terminal residue" evidence="1">
    <location>
        <position position="1"/>
    </location>
</feature>
<reference evidence="1 2" key="2">
    <citation type="journal article" date="2017" name="Front. Plant Sci.">
        <title>Gene Classification and Mining of Molecular Markers Useful in Red Clover (Trifolium pratense) Breeding.</title>
        <authorList>
            <person name="Istvanek J."/>
            <person name="Dluhosova J."/>
            <person name="Dluhos P."/>
            <person name="Patkova L."/>
            <person name="Nedelnik J."/>
            <person name="Repkova J."/>
        </authorList>
    </citation>
    <scope>NUCLEOTIDE SEQUENCE [LARGE SCALE GENOMIC DNA]</scope>
    <source>
        <strain evidence="2">cv. Tatra</strain>
        <tissue evidence="1">Young leaves</tissue>
    </source>
</reference>
<dbReference type="Proteomes" id="UP000236291">
    <property type="component" value="Unassembled WGS sequence"/>
</dbReference>
<organism evidence="1 2">
    <name type="scientific">Trifolium pratense</name>
    <name type="common">Red clover</name>
    <dbReference type="NCBI Taxonomy" id="57577"/>
    <lineage>
        <taxon>Eukaryota</taxon>
        <taxon>Viridiplantae</taxon>
        <taxon>Streptophyta</taxon>
        <taxon>Embryophyta</taxon>
        <taxon>Tracheophyta</taxon>
        <taxon>Spermatophyta</taxon>
        <taxon>Magnoliopsida</taxon>
        <taxon>eudicotyledons</taxon>
        <taxon>Gunneridae</taxon>
        <taxon>Pentapetalae</taxon>
        <taxon>rosids</taxon>
        <taxon>fabids</taxon>
        <taxon>Fabales</taxon>
        <taxon>Fabaceae</taxon>
        <taxon>Papilionoideae</taxon>
        <taxon>50 kb inversion clade</taxon>
        <taxon>NPAAA clade</taxon>
        <taxon>Hologalegina</taxon>
        <taxon>IRL clade</taxon>
        <taxon>Trifolieae</taxon>
        <taxon>Trifolium</taxon>
    </lineage>
</organism>
<proteinExistence type="predicted"/>
<protein>
    <submittedName>
        <fullName evidence="1">Uncharacterized protein</fullName>
    </submittedName>
</protein>